<comment type="subcellular location">
    <subcellularLocation>
        <location evidence="5">Cell membrane</location>
        <topology evidence="5">Multi-pass membrane protein</topology>
    </subcellularLocation>
</comment>
<dbReference type="eggNOG" id="COG1615">
    <property type="taxonomic scope" value="Bacteria"/>
</dbReference>
<feature type="transmembrane region" description="Helical" evidence="5">
    <location>
        <begin position="112"/>
        <end position="129"/>
    </location>
</feature>
<feature type="transmembrane region" description="Helical" evidence="5">
    <location>
        <begin position="7"/>
        <end position="30"/>
    </location>
</feature>
<feature type="transmembrane region" description="Helical" evidence="5">
    <location>
        <begin position="206"/>
        <end position="225"/>
    </location>
</feature>
<keyword evidence="6" id="KW-0436">Ligase</keyword>
<organism evidence="6 7">
    <name type="scientific">Halothermothrix orenii (strain H 168 / OCM 544 / DSM 9562)</name>
    <dbReference type="NCBI Taxonomy" id="373903"/>
    <lineage>
        <taxon>Bacteria</taxon>
        <taxon>Bacillati</taxon>
        <taxon>Bacillota</taxon>
        <taxon>Clostridia</taxon>
        <taxon>Halanaerobiales</taxon>
        <taxon>Halothermotrichaceae</taxon>
        <taxon>Halothermothrix</taxon>
    </lineage>
</organism>
<dbReference type="RefSeq" id="WP_012636011.1">
    <property type="nucleotide sequence ID" value="NC_011899.1"/>
</dbReference>
<dbReference type="InterPro" id="IPR005372">
    <property type="entry name" value="UPF0182"/>
</dbReference>
<dbReference type="GO" id="GO:0005576">
    <property type="term" value="C:extracellular region"/>
    <property type="evidence" value="ECO:0007669"/>
    <property type="project" value="TreeGrafter"/>
</dbReference>
<feature type="transmembrane region" description="Helical" evidence="5">
    <location>
        <begin position="259"/>
        <end position="276"/>
    </location>
</feature>
<dbReference type="GO" id="GO:0016874">
    <property type="term" value="F:ligase activity"/>
    <property type="evidence" value="ECO:0007669"/>
    <property type="project" value="UniProtKB-KW"/>
</dbReference>
<evidence type="ECO:0000313" key="7">
    <source>
        <dbReference type="Proteomes" id="UP000000719"/>
    </source>
</evidence>
<keyword evidence="1 5" id="KW-1003">Cell membrane</keyword>
<gene>
    <name evidence="6" type="ordered locus">Hore_10710</name>
</gene>
<name>B8CX07_HALOH</name>
<sequence length="917" mass="106986">MTRSLKILVAIITLVIFVFLIIVFSGSKIYTDWLWFKNLGFTHTFLTMFFTNLWLRLLIGIIFTAFIFINLLFTRKPLMEFSKLKNDDNVESLFTGSGDNLINWVTKKRLNYTYFFGSVILGFLFSSISQDLWKVVLKYLNKTPFNTVDPIFNIDLGFYILSLPFFNFIREMGMVLVILTLIVIAIIYTIASGVRSLGEMKFKLSNRAKAHISILIVLFLFLKAWDYKLKMYNLLYSPRGVVFGASYTDIHANLLGLKILFWIVILIGVLLLINLFRKSYKIILWSLGIWILASFIFGSVYPGLVQRFEVEPNEVAKESKYIKYNIDMTLKAYGLDNITIEEFKLSNDLNQQIIENNRETIDNIRLWDNRPLLSTYRQLQELRPYYRFPKVDIDRYNINGQYRQVMLSPREVDQSRLSSRAQTWINKVLKFTHGYGLVMNPVNEVTEEGLPRFFIKDIPPKVNVDLRLDNPSIYYGELTNNYVIANNKSQEFHYPLGDKNIYTNYNGSGGVQLDSFFKKLVYALRFSNLKFLLADDITAESRIMYYRNIRDRVRRVAPFLSFDGDPYLVISQGRLFWIQDAYTTTNRYPYSQPVNRYNNFNYIRNSVKIVIDAFNGSMDFYVINKNDPLAVTYQKIFPDLFKDGEEMPKDIRNHLRYPQDLFVIQSRIYSVYHMKDPMVFYNKEEQWTIPNENYAGTSITMDPYYIIMELPGKDVSEFILMLPFTPATKNNMIAWMAGRSDGDNYGELIVYRFPKDTLVYGPMQIESRIDQNTEISQLLTLWSQRGSRVIRGNLLVIPIDNSILYVEPLYLQAETSELPELKRVIVSYGDRVVMARTLDLALEGIFKGELDLVDDGGITEPDEEVIPGTLQELASRAFELYTLSQESLKEGNWSEYGRLLEELQEVLQQLRDKTQIE</sequence>
<protein>
    <recommendedName>
        <fullName evidence="5">UPF0182 protein Hore_10710</fullName>
    </recommendedName>
</protein>
<evidence type="ECO:0000256" key="2">
    <source>
        <dbReference type="ARBA" id="ARBA00022692"/>
    </source>
</evidence>
<evidence type="ECO:0000313" key="6">
    <source>
        <dbReference type="EMBL" id="ACL69826.1"/>
    </source>
</evidence>
<dbReference type="Proteomes" id="UP000000719">
    <property type="component" value="Chromosome"/>
</dbReference>
<keyword evidence="4 5" id="KW-0472">Membrane</keyword>
<evidence type="ECO:0000256" key="5">
    <source>
        <dbReference type="HAMAP-Rule" id="MF_01600"/>
    </source>
</evidence>
<dbReference type="PANTHER" id="PTHR39344:SF1">
    <property type="entry name" value="UPF0182 PROTEIN SLL1060"/>
    <property type="match status" value="1"/>
</dbReference>
<keyword evidence="2 5" id="KW-0812">Transmembrane</keyword>
<comment type="similarity">
    <text evidence="5">Belongs to the UPF0182 family.</text>
</comment>
<feature type="transmembrane region" description="Helical" evidence="5">
    <location>
        <begin position="283"/>
        <end position="304"/>
    </location>
</feature>
<accession>B8CX07</accession>
<evidence type="ECO:0000256" key="4">
    <source>
        <dbReference type="ARBA" id="ARBA00023136"/>
    </source>
</evidence>
<dbReference type="HAMAP" id="MF_01600">
    <property type="entry name" value="UPF0182"/>
    <property type="match status" value="1"/>
</dbReference>
<keyword evidence="3 5" id="KW-1133">Transmembrane helix</keyword>
<dbReference type="OrthoDB" id="9763654at2"/>
<evidence type="ECO:0000256" key="3">
    <source>
        <dbReference type="ARBA" id="ARBA00022989"/>
    </source>
</evidence>
<dbReference type="HOGENOM" id="CLU_007733_0_0_9"/>
<dbReference type="GO" id="GO:0005886">
    <property type="term" value="C:plasma membrane"/>
    <property type="evidence" value="ECO:0007669"/>
    <property type="project" value="UniProtKB-SubCell"/>
</dbReference>
<feature type="transmembrane region" description="Helical" evidence="5">
    <location>
        <begin position="172"/>
        <end position="194"/>
    </location>
</feature>
<reference evidence="6 7" key="1">
    <citation type="journal article" date="2009" name="PLoS ONE">
        <title>Genome analysis of the anaerobic thermohalophilic bacterium Halothermothrix orenii.</title>
        <authorList>
            <person name="Mavromatis K."/>
            <person name="Ivanova N."/>
            <person name="Anderson I."/>
            <person name="Lykidis A."/>
            <person name="Hooper S.D."/>
            <person name="Sun H."/>
            <person name="Kunin V."/>
            <person name="Lapidus A."/>
            <person name="Hugenholtz P."/>
            <person name="Patel B."/>
            <person name="Kyrpides N.C."/>
        </authorList>
    </citation>
    <scope>NUCLEOTIDE SEQUENCE [LARGE SCALE GENOMIC DNA]</scope>
    <source>
        <strain evidence="7">H 168 / OCM 544 / DSM 9562</strain>
    </source>
</reference>
<evidence type="ECO:0000256" key="1">
    <source>
        <dbReference type="ARBA" id="ARBA00022475"/>
    </source>
</evidence>
<dbReference type="PANTHER" id="PTHR39344">
    <property type="entry name" value="UPF0182 PROTEIN SLL1060"/>
    <property type="match status" value="1"/>
</dbReference>
<dbReference type="AlphaFoldDB" id="B8CX07"/>
<keyword evidence="7" id="KW-1185">Reference proteome</keyword>
<dbReference type="EMBL" id="CP001098">
    <property type="protein sequence ID" value="ACL69826.1"/>
    <property type="molecule type" value="Genomic_DNA"/>
</dbReference>
<proteinExistence type="inferred from homology"/>
<feature type="transmembrane region" description="Helical" evidence="5">
    <location>
        <begin position="53"/>
        <end position="73"/>
    </location>
</feature>
<dbReference type="STRING" id="373903.Hore_10710"/>
<dbReference type="Pfam" id="PF03699">
    <property type="entry name" value="UPF0182"/>
    <property type="match status" value="1"/>
</dbReference>
<dbReference type="KEGG" id="hor:Hore_10710"/>